<evidence type="ECO:0000313" key="8">
    <source>
        <dbReference type="Proteomes" id="UP001165060"/>
    </source>
</evidence>
<evidence type="ECO:0000256" key="2">
    <source>
        <dbReference type="ARBA" id="ARBA00022692"/>
    </source>
</evidence>
<evidence type="ECO:0000259" key="6">
    <source>
        <dbReference type="Pfam" id="PF01490"/>
    </source>
</evidence>
<evidence type="ECO:0000256" key="1">
    <source>
        <dbReference type="ARBA" id="ARBA00004141"/>
    </source>
</evidence>
<organism evidence="7 8">
    <name type="scientific">Tetraparma gracilis</name>
    <dbReference type="NCBI Taxonomy" id="2962635"/>
    <lineage>
        <taxon>Eukaryota</taxon>
        <taxon>Sar</taxon>
        <taxon>Stramenopiles</taxon>
        <taxon>Ochrophyta</taxon>
        <taxon>Bolidophyceae</taxon>
        <taxon>Parmales</taxon>
        <taxon>Triparmaceae</taxon>
        <taxon>Tetraparma</taxon>
    </lineage>
</organism>
<evidence type="ECO:0000256" key="3">
    <source>
        <dbReference type="ARBA" id="ARBA00022989"/>
    </source>
</evidence>
<comment type="caution">
    <text evidence="7">The sequence shown here is derived from an EMBL/GenBank/DDBJ whole genome shotgun (WGS) entry which is preliminary data.</text>
</comment>
<dbReference type="Proteomes" id="UP001165060">
    <property type="component" value="Unassembled WGS sequence"/>
</dbReference>
<dbReference type="PANTHER" id="PTHR22950:SF703">
    <property type="entry name" value="AMINO ACID TRANSPORTER TRANSMEMBRANE DOMAIN-CONTAINING PROTEIN"/>
    <property type="match status" value="1"/>
</dbReference>
<dbReference type="InterPro" id="IPR013057">
    <property type="entry name" value="AA_transpt_TM"/>
</dbReference>
<keyword evidence="3 5" id="KW-1133">Transmembrane helix</keyword>
<keyword evidence="4 5" id="KW-0472">Membrane</keyword>
<feature type="transmembrane region" description="Helical" evidence="5">
    <location>
        <begin position="177"/>
        <end position="198"/>
    </location>
</feature>
<dbReference type="PANTHER" id="PTHR22950">
    <property type="entry name" value="AMINO ACID TRANSPORTER"/>
    <property type="match status" value="1"/>
</dbReference>
<evidence type="ECO:0000256" key="5">
    <source>
        <dbReference type="SAM" id="Phobius"/>
    </source>
</evidence>
<proteinExistence type="predicted"/>
<accession>A0ABQ6NAR2</accession>
<dbReference type="Pfam" id="PF01490">
    <property type="entry name" value="Aa_trans"/>
    <property type="match status" value="1"/>
</dbReference>
<feature type="transmembrane region" description="Helical" evidence="5">
    <location>
        <begin position="210"/>
        <end position="233"/>
    </location>
</feature>
<evidence type="ECO:0000256" key="4">
    <source>
        <dbReference type="ARBA" id="ARBA00023136"/>
    </source>
</evidence>
<dbReference type="EMBL" id="BRYB01006629">
    <property type="protein sequence ID" value="GMI53618.1"/>
    <property type="molecule type" value="Genomic_DNA"/>
</dbReference>
<name>A0ABQ6NAR2_9STRA</name>
<protein>
    <recommendedName>
        <fullName evidence="6">Amino acid transporter transmembrane domain-containing protein</fullName>
    </recommendedName>
</protein>
<evidence type="ECO:0000313" key="7">
    <source>
        <dbReference type="EMBL" id="GMI53618.1"/>
    </source>
</evidence>
<feature type="transmembrane region" description="Helical" evidence="5">
    <location>
        <begin position="68"/>
        <end position="87"/>
    </location>
</feature>
<feature type="transmembrane region" description="Helical" evidence="5">
    <location>
        <begin position="28"/>
        <end position="48"/>
    </location>
</feature>
<feature type="domain" description="Amino acid transporter transmembrane" evidence="6">
    <location>
        <begin position="24"/>
        <end position="210"/>
    </location>
</feature>
<keyword evidence="8" id="KW-1185">Reference proteome</keyword>
<reference evidence="7 8" key="1">
    <citation type="journal article" date="2023" name="Commun. Biol.">
        <title>Genome analysis of Parmales, the sister group of diatoms, reveals the evolutionary specialization of diatoms from phago-mixotrophs to photoautotrophs.</title>
        <authorList>
            <person name="Ban H."/>
            <person name="Sato S."/>
            <person name="Yoshikawa S."/>
            <person name="Yamada K."/>
            <person name="Nakamura Y."/>
            <person name="Ichinomiya M."/>
            <person name="Sato N."/>
            <person name="Blanc-Mathieu R."/>
            <person name="Endo H."/>
            <person name="Kuwata A."/>
            <person name="Ogata H."/>
        </authorList>
    </citation>
    <scope>NUCLEOTIDE SEQUENCE [LARGE SCALE GENOMIC DNA]</scope>
</reference>
<sequence length="243" mass="25608">MNPLTPDNANHDDDAFEWHKPDHKWVDLALLPSAFSAIVLSFGGAAVIPSIEAGMQEPVKFVVSLNRAFAIITVLYLVTAIAGYATFGDLTFSPILCNLPRGDDLSGRIVEATKLLVAGHVISAYPLLMNALVTEVESKVPALNESALLRGLERTVFVAGTALTALFLPFFGEIVSLVGAGALTMMAFVMPVVFNFKLRRDRGLEIGGKELAAGAGVCLVGAVGGGIGFYQAIGDLVSAFNAQ</sequence>
<gene>
    <name evidence="7" type="ORF">TeGR_g6356</name>
</gene>
<keyword evidence="2 5" id="KW-0812">Transmembrane</keyword>
<comment type="subcellular location">
    <subcellularLocation>
        <location evidence="1">Membrane</location>
        <topology evidence="1">Multi-pass membrane protein</topology>
    </subcellularLocation>
</comment>